<reference evidence="3 4" key="1">
    <citation type="journal article" date="2013" name="ISME J.">
        <title>Comparative genomics of pathogenic lineages of Vibrio nigripulchritudo identifies virulence-associated traits.</title>
        <authorList>
            <person name="Goudenege D."/>
            <person name="Labreuche Y."/>
            <person name="Krin E."/>
            <person name="Ansquer D."/>
            <person name="Mangenot S."/>
            <person name="Calteau A."/>
            <person name="Medigue C."/>
            <person name="Mazel D."/>
            <person name="Polz M.F."/>
            <person name="Le Roux F."/>
        </authorList>
    </citation>
    <scope>NUCLEOTIDE SEQUENCE [LARGE SCALE GENOMIC DNA]</scope>
    <source>
        <strain evidence="3 4">SOn1</strain>
    </source>
</reference>
<gene>
    <name evidence="3" type="ORF">VIBNISOn1_340012</name>
</gene>
<dbReference type="PANTHER" id="PTHR37024">
    <property type="entry name" value="TYPE VI SECRETION SYSTEM DUF2094 AND IMPA-RELATED DOMAIN PROTEIN"/>
    <property type="match status" value="1"/>
</dbReference>
<evidence type="ECO:0000259" key="2">
    <source>
        <dbReference type="Pfam" id="PF06812"/>
    </source>
</evidence>
<evidence type="ECO:0000313" key="3">
    <source>
        <dbReference type="EMBL" id="CCO47697.1"/>
    </source>
</evidence>
<dbReference type="AlphaFoldDB" id="A0AAV2VSM4"/>
<name>A0AAV2VSM4_9VIBR</name>
<dbReference type="InterPro" id="IPR010657">
    <property type="entry name" value="ImpA_N"/>
</dbReference>
<comment type="caution">
    <text evidence="3">The sequence shown here is derived from an EMBL/GenBank/DDBJ whole genome shotgun (WGS) entry which is preliminary data.</text>
</comment>
<organism evidence="3 4">
    <name type="scientific">Vibrio nigripulchritudo SOn1</name>
    <dbReference type="NCBI Taxonomy" id="1238450"/>
    <lineage>
        <taxon>Bacteria</taxon>
        <taxon>Pseudomonadati</taxon>
        <taxon>Pseudomonadota</taxon>
        <taxon>Gammaproteobacteria</taxon>
        <taxon>Vibrionales</taxon>
        <taxon>Vibrionaceae</taxon>
        <taxon>Vibrio</taxon>
    </lineage>
</organism>
<protein>
    <submittedName>
        <fullName evidence="3">ATPase involved in DNA repair/Chromosome segregation</fullName>
    </submittedName>
</protein>
<sequence>MSNKIYIDHGIFTILSNQPSLRDSERYQKIRSEINGRMGFLSGATQWESVFSECIKLGTEVGMDFLLTSYFSVAGFKVEGVKGFASGLELMLAAYVEDKDHQALSSHHKQEIIQWMTSKVTSDLKLIKPNKDQIRDLYRCERALQDLNELCERFQPESSPNFEGIAFSIFEHIDRIETVTQVVQKPDLPTDNTSKSGRNIWMFFFILVWALTVAVAYFYSVERLKVCHAVEGMKRTVTAPTEELLSKLTEESVAELPPDEQIVIRSALVDAMDSDLKITVYQQYLNVVMLMEKAKELFPDNPEVEAAIKKIEVQSQGYREELQRDLERFYSARTLAANLVNETKHANNQESAERLEQYILSLSPIYSRNAYIQEQIDKQNYDLAKEELSVLQERVARIVWQLSSYQNALSDVAHDPVVAVKSSEEIAIEEPGAQPLPGAQP</sequence>
<dbReference type="PANTHER" id="PTHR37024:SF5">
    <property type="entry name" value="IMPA N-TERMINAL DOMAIN-CONTAINING PROTEIN"/>
    <property type="match status" value="1"/>
</dbReference>
<dbReference type="Proteomes" id="UP000018211">
    <property type="component" value="Unassembled WGS sequence"/>
</dbReference>
<feature type="transmembrane region" description="Helical" evidence="1">
    <location>
        <begin position="200"/>
        <end position="219"/>
    </location>
</feature>
<feature type="domain" description="ImpA N-terminal" evidence="2">
    <location>
        <begin position="20"/>
        <end position="92"/>
    </location>
</feature>
<evidence type="ECO:0000256" key="1">
    <source>
        <dbReference type="SAM" id="Phobius"/>
    </source>
</evidence>
<accession>A0AAV2VSM4</accession>
<dbReference type="RefSeq" id="WP_022612412.1">
    <property type="nucleotide sequence ID" value="NZ_LK391965.1"/>
</dbReference>
<dbReference type="EMBL" id="CAOF01000125">
    <property type="protein sequence ID" value="CCO47697.1"/>
    <property type="molecule type" value="Genomic_DNA"/>
</dbReference>
<dbReference type="Pfam" id="PF06812">
    <property type="entry name" value="ImpA_N"/>
    <property type="match status" value="1"/>
</dbReference>
<keyword evidence="1" id="KW-1133">Transmembrane helix</keyword>
<proteinExistence type="predicted"/>
<evidence type="ECO:0000313" key="4">
    <source>
        <dbReference type="Proteomes" id="UP000018211"/>
    </source>
</evidence>
<keyword evidence="1" id="KW-0472">Membrane</keyword>
<keyword evidence="1" id="KW-0812">Transmembrane</keyword>